<evidence type="ECO:0000256" key="11">
    <source>
        <dbReference type="HAMAP-Rule" id="MF_03189"/>
    </source>
</evidence>
<comment type="pathway">
    <text evidence="11">Cofactor biosynthesis; ubiquinone biosynthesis.</text>
</comment>
<dbReference type="Gene3D" id="1.10.357.140">
    <property type="entry name" value="UbiA prenyltransferase"/>
    <property type="match status" value="1"/>
</dbReference>
<dbReference type="OrthoDB" id="18170at2759"/>
<evidence type="ECO:0000256" key="4">
    <source>
        <dbReference type="ARBA" id="ARBA00005985"/>
    </source>
</evidence>
<dbReference type="STRING" id="1160509.A0A3N4I491"/>
<sequence length="394" mass="42951">MFPLLRTARLRHPTLPLRPSLGPIHLNSALRSHLLSARPSTTSAPNSPNATPDFSALPPYKPPTSGFLSHLPPSWIPYAELSRLDKPTGTYYLFLPCLWSTLLAGHALHSPPLAVATTIALFFTGAVVMRGAGCTINDIWDRNFDPLVTRTRLRPIARGAVNVRQAVLYLGGQLGAGLAVLLQFPMSVWFYAVPSLLLVTVYPLMKRITNYPQIVLGMAFSWGSILGFPALGMDLLHDPHAMIAAGALVVSNTAWTVLYDTVYAHQDVKDDRKAGVKSIVVKHEGHTRELMSGLALVQTVGLGVVGWAMGLGPVYYGVSVLGALGGNLWMIWRAKLGNSADCWGWFKWCAWAVGGLAIGGGLGGEYLLALWRERTRVQVERRKAKAREMRTVEA</sequence>
<comment type="similarity">
    <text evidence="4 11">Belongs to the UbiA prenyltransferase family.</text>
</comment>
<dbReference type="InterPro" id="IPR044878">
    <property type="entry name" value="UbiA_sf"/>
</dbReference>
<dbReference type="UniPathway" id="UPA00232"/>
<evidence type="ECO:0000256" key="7">
    <source>
        <dbReference type="ARBA" id="ARBA00022989"/>
    </source>
</evidence>
<evidence type="ECO:0000256" key="1">
    <source>
        <dbReference type="ARBA" id="ARBA00001946"/>
    </source>
</evidence>
<evidence type="ECO:0000256" key="5">
    <source>
        <dbReference type="ARBA" id="ARBA00022679"/>
    </source>
</evidence>
<feature type="compositionally biased region" description="Polar residues" evidence="12">
    <location>
        <begin position="38"/>
        <end position="52"/>
    </location>
</feature>
<dbReference type="AlphaFoldDB" id="A0A3N4I491"/>
<feature type="transmembrane region" description="Helical" evidence="11">
    <location>
        <begin position="243"/>
        <end position="263"/>
    </location>
</feature>
<dbReference type="PANTHER" id="PTHR11048:SF28">
    <property type="entry name" value="4-HYDROXYBENZOATE POLYPRENYLTRANSFERASE, MITOCHONDRIAL"/>
    <property type="match status" value="1"/>
</dbReference>
<keyword evidence="14" id="KW-1185">Reference proteome</keyword>
<accession>A0A3N4I491</accession>
<name>A0A3N4I491_ASCIM</name>
<dbReference type="HAMAP" id="MF_01635">
    <property type="entry name" value="UbiA"/>
    <property type="match status" value="1"/>
</dbReference>
<comment type="subcellular location">
    <subcellularLocation>
        <location evidence="2 11">Mitochondrion inner membrane</location>
        <topology evidence="2 11">Multi-pass membrane protein</topology>
        <orientation evidence="2 11">Matrix side</orientation>
    </subcellularLocation>
</comment>
<evidence type="ECO:0000256" key="8">
    <source>
        <dbReference type="ARBA" id="ARBA00023136"/>
    </source>
</evidence>
<dbReference type="FunFam" id="1.10.357.140:FF:000003">
    <property type="entry name" value="4-hydroxybenzoate polyprenyltransferase, mitochondrial"/>
    <property type="match status" value="1"/>
</dbReference>
<dbReference type="InterPro" id="IPR039653">
    <property type="entry name" value="Prenyltransferase"/>
</dbReference>
<keyword evidence="11" id="KW-0414">Isoprene biosynthesis</keyword>
<dbReference type="InterPro" id="IPR000537">
    <property type="entry name" value="UbiA_prenyltransferase"/>
</dbReference>
<keyword evidence="8 11" id="KW-0472">Membrane</keyword>
<feature type="transmembrane region" description="Helical" evidence="11">
    <location>
        <begin position="214"/>
        <end position="231"/>
    </location>
</feature>
<dbReference type="GO" id="GO:0008412">
    <property type="term" value="F:4-hydroxybenzoate polyprenyltransferase activity"/>
    <property type="evidence" value="ECO:0007669"/>
    <property type="project" value="UniProtKB-EC"/>
</dbReference>
<dbReference type="GO" id="GO:0016114">
    <property type="term" value="P:terpenoid biosynthetic process"/>
    <property type="evidence" value="ECO:0007669"/>
    <property type="project" value="UniProtKB-UniPathway"/>
</dbReference>
<dbReference type="InterPro" id="IPR030470">
    <property type="entry name" value="UbiA_prenylTrfase_CS"/>
</dbReference>
<keyword evidence="5 11" id="KW-0808">Transferase</keyword>
<dbReference type="Pfam" id="PF01040">
    <property type="entry name" value="UbiA"/>
    <property type="match status" value="1"/>
</dbReference>
<reference evidence="13 14" key="1">
    <citation type="journal article" date="2018" name="Nat. Ecol. Evol.">
        <title>Pezizomycetes genomes reveal the molecular basis of ectomycorrhizal truffle lifestyle.</title>
        <authorList>
            <person name="Murat C."/>
            <person name="Payen T."/>
            <person name="Noel B."/>
            <person name="Kuo A."/>
            <person name="Morin E."/>
            <person name="Chen J."/>
            <person name="Kohler A."/>
            <person name="Krizsan K."/>
            <person name="Balestrini R."/>
            <person name="Da Silva C."/>
            <person name="Montanini B."/>
            <person name="Hainaut M."/>
            <person name="Levati E."/>
            <person name="Barry K.W."/>
            <person name="Belfiori B."/>
            <person name="Cichocki N."/>
            <person name="Clum A."/>
            <person name="Dockter R.B."/>
            <person name="Fauchery L."/>
            <person name="Guy J."/>
            <person name="Iotti M."/>
            <person name="Le Tacon F."/>
            <person name="Lindquist E.A."/>
            <person name="Lipzen A."/>
            <person name="Malagnac F."/>
            <person name="Mello A."/>
            <person name="Molinier V."/>
            <person name="Miyauchi S."/>
            <person name="Poulain J."/>
            <person name="Riccioni C."/>
            <person name="Rubini A."/>
            <person name="Sitrit Y."/>
            <person name="Splivallo R."/>
            <person name="Traeger S."/>
            <person name="Wang M."/>
            <person name="Zifcakova L."/>
            <person name="Wipf D."/>
            <person name="Zambonelli A."/>
            <person name="Paolocci F."/>
            <person name="Nowrousian M."/>
            <person name="Ottonello S."/>
            <person name="Baldrian P."/>
            <person name="Spatafora J.W."/>
            <person name="Henrissat B."/>
            <person name="Nagy L.G."/>
            <person name="Aury J.M."/>
            <person name="Wincker P."/>
            <person name="Grigoriev I.V."/>
            <person name="Bonfante P."/>
            <person name="Martin F.M."/>
        </authorList>
    </citation>
    <scope>NUCLEOTIDE SEQUENCE [LARGE SCALE GENOMIC DNA]</scope>
    <source>
        <strain evidence="13 14">RN42</strain>
    </source>
</reference>
<evidence type="ECO:0000256" key="6">
    <source>
        <dbReference type="ARBA" id="ARBA00022692"/>
    </source>
</evidence>
<dbReference type="PANTHER" id="PTHR11048">
    <property type="entry name" value="PRENYLTRANSFERASES"/>
    <property type="match status" value="1"/>
</dbReference>
<evidence type="ECO:0000313" key="13">
    <source>
        <dbReference type="EMBL" id="RPA80277.1"/>
    </source>
</evidence>
<organism evidence="13 14">
    <name type="scientific">Ascobolus immersus RN42</name>
    <dbReference type="NCBI Taxonomy" id="1160509"/>
    <lineage>
        <taxon>Eukaryota</taxon>
        <taxon>Fungi</taxon>
        <taxon>Dikarya</taxon>
        <taxon>Ascomycota</taxon>
        <taxon>Pezizomycotina</taxon>
        <taxon>Pezizomycetes</taxon>
        <taxon>Pezizales</taxon>
        <taxon>Ascobolaceae</taxon>
        <taxon>Ascobolus</taxon>
    </lineage>
</organism>
<feature type="transmembrane region" description="Helical" evidence="11">
    <location>
        <begin position="344"/>
        <end position="364"/>
    </location>
</feature>
<comment type="catalytic activity">
    <reaction evidence="9 11">
        <text>an all-trans-polyprenyl diphosphate + 4-hydroxybenzoate = a 4-hydroxy-3-(all-trans-polyprenyl)benzoate + diphosphate</text>
        <dbReference type="Rhea" id="RHEA:44504"/>
        <dbReference type="Rhea" id="RHEA-COMP:9514"/>
        <dbReference type="Rhea" id="RHEA-COMP:9564"/>
        <dbReference type="ChEBI" id="CHEBI:17879"/>
        <dbReference type="ChEBI" id="CHEBI:33019"/>
        <dbReference type="ChEBI" id="CHEBI:58914"/>
        <dbReference type="ChEBI" id="CHEBI:78396"/>
        <dbReference type="EC" id="2.5.1.39"/>
    </reaction>
</comment>
<dbReference type="CDD" id="cd13959">
    <property type="entry name" value="PT_UbiA_COQ2"/>
    <property type="match status" value="1"/>
</dbReference>
<evidence type="ECO:0000256" key="10">
    <source>
        <dbReference type="ARBA" id="ARBA00058997"/>
    </source>
</evidence>
<dbReference type="EMBL" id="ML119690">
    <property type="protein sequence ID" value="RPA80277.1"/>
    <property type="molecule type" value="Genomic_DNA"/>
</dbReference>
<dbReference type="GO" id="GO:0005743">
    <property type="term" value="C:mitochondrial inner membrane"/>
    <property type="evidence" value="ECO:0007669"/>
    <property type="project" value="UniProtKB-SubCell"/>
</dbReference>
<keyword evidence="11" id="KW-0496">Mitochondrion</keyword>
<feature type="transmembrane region" description="Helical" evidence="11">
    <location>
        <begin position="114"/>
        <end position="140"/>
    </location>
</feature>
<feature type="transmembrane region" description="Helical" evidence="11">
    <location>
        <begin position="91"/>
        <end position="108"/>
    </location>
</feature>
<dbReference type="UniPathway" id="UPA00213"/>
<evidence type="ECO:0000256" key="9">
    <source>
        <dbReference type="ARBA" id="ARBA00052313"/>
    </source>
</evidence>
<comment type="function">
    <text evidence="10 11">Catalyzes the prenylation of para-hydroxybenzoate (PHB) with an all-trans polyprenyl group. Mediates the second step in the final reaction sequence of coenzyme Q (CoQ) biosynthesis, which is the condensation of the polyisoprenoid side chain with PHB, generating the first membrane-bound Q intermediate.</text>
</comment>
<evidence type="ECO:0000256" key="3">
    <source>
        <dbReference type="ARBA" id="ARBA00004721"/>
    </source>
</evidence>
<keyword evidence="11" id="KW-0831">Ubiquinone biosynthesis</keyword>
<feature type="transmembrane region" description="Helical" evidence="11">
    <location>
        <begin position="188"/>
        <end position="205"/>
    </location>
</feature>
<feature type="transmembrane region" description="Helical" evidence="11">
    <location>
        <begin position="314"/>
        <end position="332"/>
    </location>
</feature>
<dbReference type="EC" id="2.5.1.39" evidence="11"/>
<evidence type="ECO:0000313" key="14">
    <source>
        <dbReference type="Proteomes" id="UP000275078"/>
    </source>
</evidence>
<dbReference type="FunFam" id="1.20.120.1780:FF:000001">
    <property type="entry name" value="4-hydroxybenzoate octaprenyltransferase"/>
    <property type="match status" value="1"/>
</dbReference>
<dbReference type="Proteomes" id="UP000275078">
    <property type="component" value="Unassembled WGS sequence"/>
</dbReference>
<dbReference type="PROSITE" id="PS00943">
    <property type="entry name" value="UBIA"/>
    <property type="match status" value="1"/>
</dbReference>
<keyword evidence="11" id="KW-0999">Mitochondrion inner membrane</keyword>
<feature type="region of interest" description="Disordered" evidence="12">
    <location>
        <begin position="37"/>
        <end position="56"/>
    </location>
</feature>
<evidence type="ECO:0000256" key="2">
    <source>
        <dbReference type="ARBA" id="ARBA00004292"/>
    </source>
</evidence>
<keyword evidence="7 11" id="KW-1133">Transmembrane helix</keyword>
<comment type="pathway">
    <text evidence="3">Secondary metabolite biosynthesis; terpenoid biosynthesis.</text>
</comment>
<dbReference type="InterPro" id="IPR006370">
    <property type="entry name" value="HB_polyprenyltransferase-like"/>
</dbReference>
<protein>
    <recommendedName>
        <fullName evidence="11">4-hydroxybenzoate polyprenyltransferase, mitochondrial</fullName>
        <shortName evidence="11">4-HB polyprenyltransferase</shortName>
        <ecNumber evidence="11">2.5.1.39</ecNumber>
    </recommendedName>
    <alternativeName>
        <fullName evidence="11">Para-hydroxybenzoate--polyprenyltransferase</fullName>
        <shortName evidence="11">PHB:PPT</shortName>
        <shortName evidence="11">PHB:polyprenyltransferase</shortName>
    </alternativeName>
</protein>
<comment type="cofactor">
    <cofactor evidence="1 11">
        <name>Mg(2+)</name>
        <dbReference type="ChEBI" id="CHEBI:18420"/>
    </cofactor>
</comment>
<dbReference type="GO" id="GO:0006744">
    <property type="term" value="P:ubiquinone biosynthetic process"/>
    <property type="evidence" value="ECO:0007669"/>
    <property type="project" value="UniProtKB-UniRule"/>
</dbReference>
<gene>
    <name evidence="13" type="ORF">BJ508DRAFT_327588</name>
</gene>
<feature type="transmembrane region" description="Helical" evidence="11">
    <location>
        <begin position="161"/>
        <end position="182"/>
    </location>
</feature>
<evidence type="ECO:0000256" key="12">
    <source>
        <dbReference type="SAM" id="MobiDB-lite"/>
    </source>
</evidence>
<dbReference type="Gene3D" id="1.20.120.1780">
    <property type="entry name" value="UbiA prenyltransferase"/>
    <property type="match status" value="1"/>
</dbReference>
<keyword evidence="6 11" id="KW-0812">Transmembrane</keyword>
<proteinExistence type="inferred from homology"/>